<dbReference type="NCBIfam" id="TIGR00877">
    <property type="entry name" value="purD"/>
    <property type="match status" value="1"/>
</dbReference>
<dbReference type="InterPro" id="IPR037123">
    <property type="entry name" value="PRibGlycinamide_synth_C_sf"/>
</dbReference>
<dbReference type="InterPro" id="IPR011054">
    <property type="entry name" value="Rudment_hybrid_motif"/>
</dbReference>
<dbReference type="PANTHER" id="PTHR10099:SF1">
    <property type="entry name" value="PHOSPHORIBOSYLFORMYLGLYCINAMIDINE SYNTHASE"/>
    <property type="match status" value="1"/>
</dbReference>
<dbReference type="Gene3D" id="3.30.1490.20">
    <property type="entry name" value="ATP-grasp fold, A domain"/>
    <property type="match status" value="1"/>
</dbReference>
<evidence type="ECO:0000256" key="3">
    <source>
        <dbReference type="ARBA" id="ARBA00005174"/>
    </source>
</evidence>
<dbReference type="InterPro" id="IPR011761">
    <property type="entry name" value="ATP-grasp"/>
</dbReference>
<proteinExistence type="inferred from homology"/>
<dbReference type="Proteomes" id="UP001519306">
    <property type="component" value="Unassembled WGS sequence"/>
</dbReference>
<evidence type="ECO:0000256" key="5">
    <source>
        <dbReference type="ARBA" id="ARBA00022598"/>
    </source>
</evidence>
<evidence type="ECO:0000313" key="15">
    <source>
        <dbReference type="EMBL" id="MBP2026031.1"/>
    </source>
</evidence>
<comment type="cofactor">
    <cofactor evidence="2">
        <name>Mg(2+)</name>
        <dbReference type="ChEBI" id="CHEBI:18420"/>
    </cofactor>
</comment>
<dbReference type="CDD" id="cd02203">
    <property type="entry name" value="PurL_repeat1"/>
    <property type="match status" value="1"/>
</dbReference>
<evidence type="ECO:0000256" key="8">
    <source>
        <dbReference type="ARBA" id="ARBA00022755"/>
    </source>
</evidence>
<dbReference type="InterPro" id="IPR041609">
    <property type="entry name" value="PurL_linker"/>
</dbReference>
<dbReference type="Gene3D" id="3.30.1330.10">
    <property type="entry name" value="PurM-like, N-terminal domain"/>
    <property type="match status" value="1"/>
</dbReference>
<dbReference type="SMART" id="SM01210">
    <property type="entry name" value="GARS_C"/>
    <property type="match status" value="1"/>
</dbReference>
<organism evidence="15 16">
    <name type="scientific">Peptoniphilus stercorisuis</name>
    <dbReference type="NCBI Taxonomy" id="1436965"/>
    <lineage>
        <taxon>Bacteria</taxon>
        <taxon>Bacillati</taxon>
        <taxon>Bacillota</taxon>
        <taxon>Tissierellia</taxon>
        <taxon>Tissierellales</taxon>
        <taxon>Peptoniphilaceae</taxon>
        <taxon>Peptoniphilus</taxon>
    </lineage>
</organism>
<name>A0ABS4KFJ5_9FIRM</name>
<dbReference type="CDD" id="cd02204">
    <property type="entry name" value="PurL_repeat2"/>
    <property type="match status" value="1"/>
</dbReference>
<evidence type="ECO:0000256" key="11">
    <source>
        <dbReference type="HAMAP-Rule" id="MF_00138"/>
    </source>
</evidence>
<evidence type="ECO:0000259" key="14">
    <source>
        <dbReference type="PROSITE" id="PS50975"/>
    </source>
</evidence>
<dbReference type="Pfam" id="PF02844">
    <property type="entry name" value="GARS_N"/>
    <property type="match status" value="1"/>
</dbReference>
<dbReference type="SUPFAM" id="SSF56042">
    <property type="entry name" value="PurM C-terminal domain-like"/>
    <property type="match status" value="1"/>
</dbReference>
<dbReference type="InterPro" id="IPR020559">
    <property type="entry name" value="PRibGlycinamide_synth_CS"/>
</dbReference>
<dbReference type="InterPro" id="IPR013815">
    <property type="entry name" value="ATP_grasp_subdomain_1"/>
</dbReference>
<evidence type="ECO:0000256" key="10">
    <source>
        <dbReference type="ARBA" id="ARBA00022842"/>
    </source>
</evidence>
<dbReference type="InterPro" id="IPR020560">
    <property type="entry name" value="PRibGlycinamide_synth_C-dom"/>
</dbReference>
<dbReference type="Gene3D" id="3.40.50.880">
    <property type="match status" value="1"/>
</dbReference>
<dbReference type="SUPFAM" id="SSF55326">
    <property type="entry name" value="PurM N-terminal domain-like"/>
    <property type="match status" value="2"/>
</dbReference>
<evidence type="ECO:0000256" key="9">
    <source>
        <dbReference type="ARBA" id="ARBA00022840"/>
    </source>
</evidence>
<protein>
    <recommendedName>
        <fullName evidence="4 11">Phosphoribosylamine--glycine ligase</fullName>
        <ecNumber evidence="4 11">6.3.4.13</ecNumber>
    </recommendedName>
    <alternativeName>
        <fullName evidence="11">GARS</fullName>
    </alternativeName>
    <alternativeName>
        <fullName evidence="11">Glycinamide ribonucleotide synthetase</fullName>
    </alternativeName>
    <alternativeName>
        <fullName evidence="11">Phosphoribosylglycinamide synthetase</fullName>
    </alternativeName>
</protein>
<dbReference type="InterPro" id="IPR010918">
    <property type="entry name" value="PurM-like_C_dom"/>
</dbReference>
<dbReference type="Pfam" id="PF18072">
    <property type="entry name" value="FGAR-AT_linker"/>
    <property type="match status" value="1"/>
</dbReference>
<dbReference type="InterPro" id="IPR020562">
    <property type="entry name" value="PRibGlycinamide_synth_N"/>
</dbReference>
<feature type="domain" description="ATP-grasp" evidence="14">
    <location>
        <begin position="107"/>
        <end position="313"/>
    </location>
</feature>
<dbReference type="SUPFAM" id="SSF56059">
    <property type="entry name" value="Glutathione synthetase ATP-binding domain-like"/>
    <property type="match status" value="1"/>
</dbReference>
<evidence type="ECO:0000256" key="7">
    <source>
        <dbReference type="ARBA" id="ARBA00022741"/>
    </source>
</evidence>
<dbReference type="InterPro" id="IPR016185">
    <property type="entry name" value="PreATP-grasp_dom_sf"/>
</dbReference>
<dbReference type="InterPro" id="IPR036921">
    <property type="entry name" value="PurM-like_N_sf"/>
</dbReference>
<evidence type="ECO:0000256" key="4">
    <source>
        <dbReference type="ARBA" id="ARBA00013255"/>
    </source>
</evidence>
<keyword evidence="16" id="KW-1185">Reference proteome</keyword>
<dbReference type="NCBIfam" id="TIGR01857">
    <property type="entry name" value="FGAM-synthase"/>
    <property type="match status" value="1"/>
</dbReference>
<keyword evidence="9 12" id="KW-0067">ATP-binding</keyword>
<dbReference type="SMART" id="SM01211">
    <property type="entry name" value="GATase_5"/>
    <property type="match status" value="1"/>
</dbReference>
<dbReference type="EC" id="6.3.4.13" evidence="4 11"/>
<dbReference type="SUPFAM" id="SSF51246">
    <property type="entry name" value="Rudiment single hybrid motif"/>
    <property type="match status" value="1"/>
</dbReference>
<dbReference type="Pfam" id="PF13507">
    <property type="entry name" value="GATase_5"/>
    <property type="match status" value="1"/>
</dbReference>
<dbReference type="PROSITE" id="PS00184">
    <property type="entry name" value="GARS"/>
    <property type="match status" value="1"/>
</dbReference>
<comment type="similarity">
    <text evidence="11">Belongs to the GARS family.</text>
</comment>
<keyword evidence="7 12" id="KW-0547">Nucleotide-binding</keyword>
<dbReference type="HAMAP" id="MF_00138">
    <property type="entry name" value="GARS"/>
    <property type="match status" value="1"/>
</dbReference>
<evidence type="ECO:0000313" key="16">
    <source>
        <dbReference type="Proteomes" id="UP001519306"/>
    </source>
</evidence>
<dbReference type="RefSeq" id="WP_210061874.1">
    <property type="nucleotide sequence ID" value="NZ_JAGGLJ010000018.1"/>
</dbReference>
<evidence type="ECO:0000256" key="1">
    <source>
        <dbReference type="ARBA" id="ARBA00001936"/>
    </source>
</evidence>
<evidence type="ECO:0000256" key="12">
    <source>
        <dbReference type="PROSITE-ProRule" id="PRU00409"/>
    </source>
</evidence>
<dbReference type="SMART" id="SM01209">
    <property type="entry name" value="GARS_A"/>
    <property type="match status" value="1"/>
</dbReference>
<dbReference type="Gene3D" id="3.90.650.10">
    <property type="entry name" value="PurM-like C-terminal domain"/>
    <property type="match status" value="1"/>
</dbReference>
<reference evidence="15 16" key="1">
    <citation type="submission" date="2021-03" db="EMBL/GenBank/DDBJ databases">
        <title>Genomic Encyclopedia of Type Strains, Phase IV (KMG-IV): sequencing the most valuable type-strain genomes for metagenomic binning, comparative biology and taxonomic classification.</title>
        <authorList>
            <person name="Goeker M."/>
        </authorList>
    </citation>
    <scope>NUCLEOTIDE SEQUENCE [LARGE SCALE GENOMIC DNA]</scope>
    <source>
        <strain evidence="15 16">DSM 27563</strain>
    </source>
</reference>
<dbReference type="PROSITE" id="PS50975">
    <property type="entry name" value="ATP_GRASP"/>
    <property type="match status" value="1"/>
</dbReference>
<dbReference type="Gene3D" id="3.40.50.20">
    <property type="match status" value="1"/>
</dbReference>
<sequence>MKILIVGSGGREYALGNKILEKNTDRELYFAPGNGGTLNIGKNININVEEIDELLKFAKEENIDYTIVGPEVPLCMGIVDKFEDENLKIFGPRYEAAQFEKSKAFTKDFLKRHNIKTADYLESENVDEAFNFAKTLLDRDESVVLKADGLAAGKGVLIAESEEEVKEFLEDVLINGKFNEKKIVVEEFLDGFEMSLICLCDSKNIIPLPTARDYKKIGTGEVGLNTGGMGAYSPNFEADIYLDKIKEEILEKILKGFQEEKIDYRGALFIGLMISDSDINVLEFNVRFGDPETQAILEKIDNDLLEILEKTSSKNLDNLDLKVNSKKAMCLVLASEGYPEDYEKNKEITNLDNTDVKVYHAGTKFEDNKLLTNGGRVLNLVYSDDNFDKVLEKLYKNAEIVNFENKYYRKDIGPRVKRVYVRKKDEFDYESKEVKEDIKNSLNIDLEELQIYKRYDIEISDNTLESILYTILSEKPVDDIYYGNDAIKLQSEMENSIAVSYLPGQFDQREQGLLDTISLVTDEDVVAKCSNVYAFKGASKEEIQKIEDFLINPVDSQRVKLLKIPTTLKSTAVENHENKIYEGFNELSKEELEVFLEELDLAMSIEDLICLQDYFKSENRDPNETEVAIIDTYWSDHCRHTTFNTELNITFEEKTKLDNLIKESFNKYLKLREDANVTKPISLMGLGTILSKYLRTNGELEDLEVSSEINACSVKIKVRVDVDGKEELRDYLLMFKNETHNHPTEIEPLGGASTCLGGAIRDPLSGRAYVYQAMRITGSADPREEISKTLAGKLPQREITTQAAKGYSSYGNQIGLPTGFVEELYHKGYMAKRMETGAVIAAAPMENVKRLDPVDGDLVLLIGGRTGRDGIGGATGSSKSHKKSSIVTESAQVQKGNAPEERKIQRLFRKYEAASLIKKCNDFGAGGVSVAIGELSDGVEIYLDRVLLKYKGLSPREIAISESQERMALVIDKNDLDEFKKYCHEENLEVTHVATIKDNNRMIMKYKDEIICNMNYDFINSTGAKRVQDVEVVSESFPKALEVEDNAPERLYEVVKDLNVASQKNLIELFDSTVGRNTVLNPLGGKSLCNPIQAMVAKVPVDSGNSKTVSLMSYGFNPYLMEESQYLGGYYAVIESITKLVATGSDLNNIRLSFQEYFEKMSSEKVWSKPLKALLGALEASSFFKAPPIGGKDSMSGTFESISVPPTLISFAVTTEDIENIISPEFKGKGKIGLIRTKMTEEGLLDLEELKKNCELINREIKCGNIISASAITSKGTLPGIYEMAVGNTGFDVKFQDTFSPKYGCFIVEYLEQKEGILYGGDFSDEIIVNGIKLDKERLKNDYLTTFDKVFKPVCKEEQEYKENKRVEKRSLKSTKTVKTPKVIIPAFPGTNCEWDTAECFEKSGADTSIYLFNNESNEEIKNSLKELASLIKDAQMLVLPGGFSLGDEPDGSGKFIANVLRSKEVSEAIDIMIKENDGLILGICNGFQALVKTGLLPGGVIKEVEENDPTITYNKCRRHIAKFVNTKIMTNNSPWLKYAEVSKTYKMPISHGEGRFVVDENVYNEMLENEQIVAVYDIAPNGSDYNIEAIMSKDGHILGKMGHSERVADDLYKNIYDVEILNLFKAGVEYFKEEK</sequence>
<evidence type="ECO:0000256" key="2">
    <source>
        <dbReference type="ARBA" id="ARBA00001946"/>
    </source>
</evidence>
<dbReference type="InterPro" id="IPR010141">
    <property type="entry name" value="FGAM_synthase"/>
</dbReference>
<comment type="pathway">
    <text evidence="3 11">Purine metabolism; IMP biosynthesis via de novo pathway; N(1)-(5-phospho-D-ribosyl)glycinamide from 5-phospho-alpha-D-ribose 1-diphosphate: step 2/2.</text>
</comment>
<dbReference type="SUPFAM" id="SSF52317">
    <property type="entry name" value="Class I glutamine amidotransferase-like"/>
    <property type="match status" value="1"/>
</dbReference>
<keyword evidence="8 11" id="KW-0658">Purine biosynthesis</keyword>
<comment type="catalytic activity">
    <reaction evidence="11">
        <text>5-phospho-beta-D-ribosylamine + glycine + ATP = N(1)-(5-phospho-beta-D-ribosyl)glycinamide + ADP + phosphate + H(+)</text>
        <dbReference type="Rhea" id="RHEA:17453"/>
        <dbReference type="ChEBI" id="CHEBI:15378"/>
        <dbReference type="ChEBI" id="CHEBI:30616"/>
        <dbReference type="ChEBI" id="CHEBI:43474"/>
        <dbReference type="ChEBI" id="CHEBI:57305"/>
        <dbReference type="ChEBI" id="CHEBI:58681"/>
        <dbReference type="ChEBI" id="CHEBI:143788"/>
        <dbReference type="ChEBI" id="CHEBI:456216"/>
        <dbReference type="EC" id="6.3.4.13"/>
    </reaction>
</comment>
<dbReference type="InterPro" id="IPR036676">
    <property type="entry name" value="PurM-like_C_sf"/>
</dbReference>
<dbReference type="Pfam" id="PF01071">
    <property type="entry name" value="GARS_A"/>
    <property type="match status" value="1"/>
</dbReference>
<dbReference type="Gene3D" id="3.30.470.20">
    <property type="entry name" value="ATP-grasp fold, B domain"/>
    <property type="match status" value="1"/>
</dbReference>
<gene>
    <name evidence="11" type="primary">purD</name>
    <name evidence="15" type="ORF">J2Z71_001585</name>
</gene>
<evidence type="ECO:0000256" key="13">
    <source>
        <dbReference type="SAM" id="MobiDB-lite"/>
    </source>
</evidence>
<keyword evidence="10" id="KW-0460">Magnesium</keyword>
<dbReference type="InterPro" id="IPR000115">
    <property type="entry name" value="PRibGlycinamide_synth"/>
</dbReference>
<keyword evidence="6" id="KW-0479">Metal-binding</keyword>
<feature type="region of interest" description="Disordered" evidence="13">
    <location>
        <begin position="871"/>
        <end position="898"/>
    </location>
</feature>
<dbReference type="Gene3D" id="3.90.600.10">
    <property type="entry name" value="Phosphoribosylglycinamide synthetase, C-terminal domain"/>
    <property type="match status" value="1"/>
</dbReference>
<dbReference type="PANTHER" id="PTHR10099">
    <property type="entry name" value="PHOSPHORIBOSYLFORMYLGLYCINAMIDINE SYNTHASE"/>
    <property type="match status" value="1"/>
</dbReference>
<dbReference type="InterPro" id="IPR020561">
    <property type="entry name" value="PRibGlycinamid_synth_ATP-grasp"/>
</dbReference>
<comment type="cofactor">
    <cofactor evidence="1">
        <name>Mn(2+)</name>
        <dbReference type="ChEBI" id="CHEBI:29035"/>
    </cofactor>
</comment>
<dbReference type="Pfam" id="PF02843">
    <property type="entry name" value="GARS_C"/>
    <property type="match status" value="1"/>
</dbReference>
<dbReference type="EMBL" id="JAGGLJ010000018">
    <property type="protein sequence ID" value="MBP2026031.1"/>
    <property type="molecule type" value="Genomic_DNA"/>
</dbReference>
<comment type="caution">
    <text evidence="15">The sequence shown here is derived from an EMBL/GenBank/DDBJ whole genome shotgun (WGS) entry which is preliminary data.</text>
</comment>
<evidence type="ECO:0000256" key="6">
    <source>
        <dbReference type="ARBA" id="ARBA00022723"/>
    </source>
</evidence>
<keyword evidence="5 11" id="KW-0436">Ligase</keyword>
<feature type="compositionally biased region" description="Polar residues" evidence="13">
    <location>
        <begin position="885"/>
        <end position="895"/>
    </location>
</feature>
<accession>A0ABS4KFJ5</accession>
<dbReference type="PROSITE" id="PS51273">
    <property type="entry name" value="GATASE_TYPE_1"/>
    <property type="match status" value="1"/>
</dbReference>
<dbReference type="SUPFAM" id="SSF52440">
    <property type="entry name" value="PreATP-grasp domain"/>
    <property type="match status" value="1"/>
</dbReference>
<dbReference type="Pfam" id="PF02769">
    <property type="entry name" value="AIRS_C"/>
    <property type="match status" value="1"/>
</dbReference>
<dbReference type="InterPro" id="IPR029062">
    <property type="entry name" value="Class_I_gatase-like"/>
</dbReference>
<dbReference type="GO" id="GO:0004642">
    <property type="term" value="F:phosphoribosylformylglycinamidine synthase activity"/>
    <property type="evidence" value="ECO:0007669"/>
    <property type="project" value="UniProtKB-EC"/>
</dbReference>